<feature type="domain" description="Glycosyl transferase family 1" evidence="2">
    <location>
        <begin position="198"/>
        <end position="348"/>
    </location>
</feature>
<protein>
    <submittedName>
        <fullName evidence="3">Glycosyl transferases group 1</fullName>
    </submittedName>
</protein>
<dbReference type="PANTHER" id="PTHR46401">
    <property type="entry name" value="GLYCOSYLTRANSFERASE WBBK-RELATED"/>
    <property type="match status" value="1"/>
</dbReference>
<accession>A0A415RU38</accession>
<dbReference type="SUPFAM" id="SSF53756">
    <property type="entry name" value="UDP-Glycosyltransferase/glycogen phosphorylase"/>
    <property type="match status" value="1"/>
</dbReference>
<keyword evidence="1 3" id="KW-0808">Transferase</keyword>
<evidence type="ECO:0000256" key="1">
    <source>
        <dbReference type="ARBA" id="ARBA00022679"/>
    </source>
</evidence>
<dbReference type="AlphaFoldDB" id="A0A415RU38"/>
<gene>
    <name evidence="3" type="ORF">INE88_00273</name>
</gene>
<dbReference type="Gene3D" id="3.40.50.2000">
    <property type="entry name" value="Glycogen Phosphorylase B"/>
    <property type="match status" value="1"/>
</dbReference>
<evidence type="ECO:0000259" key="2">
    <source>
        <dbReference type="Pfam" id="PF00534"/>
    </source>
</evidence>
<dbReference type="Pfam" id="PF00534">
    <property type="entry name" value="Glycos_transf_1"/>
    <property type="match status" value="1"/>
</dbReference>
<dbReference type="EMBL" id="CP072227">
    <property type="protein sequence ID" value="QUT43491.1"/>
    <property type="molecule type" value="Genomic_DNA"/>
</dbReference>
<proteinExistence type="predicted"/>
<dbReference type="Proteomes" id="UP000679226">
    <property type="component" value="Chromosome"/>
</dbReference>
<dbReference type="GO" id="GO:0016757">
    <property type="term" value="F:glycosyltransferase activity"/>
    <property type="evidence" value="ECO:0007669"/>
    <property type="project" value="InterPro"/>
</dbReference>
<evidence type="ECO:0000313" key="3">
    <source>
        <dbReference type="EMBL" id="QUT43491.1"/>
    </source>
</evidence>
<name>A0A415RU38_9BACE</name>
<dbReference type="InterPro" id="IPR001296">
    <property type="entry name" value="Glyco_trans_1"/>
</dbReference>
<evidence type="ECO:0000313" key="4">
    <source>
        <dbReference type="Proteomes" id="UP000679226"/>
    </source>
</evidence>
<dbReference type="PANTHER" id="PTHR46401:SF2">
    <property type="entry name" value="GLYCOSYLTRANSFERASE WBBK-RELATED"/>
    <property type="match status" value="1"/>
</dbReference>
<organism evidence="3 4">
    <name type="scientific">Bacteroides eggerthii</name>
    <dbReference type="NCBI Taxonomy" id="28111"/>
    <lineage>
        <taxon>Bacteria</taxon>
        <taxon>Pseudomonadati</taxon>
        <taxon>Bacteroidota</taxon>
        <taxon>Bacteroidia</taxon>
        <taxon>Bacteroidales</taxon>
        <taxon>Bacteroidaceae</taxon>
        <taxon>Bacteroides</taxon>
    </lineage>
</organism>
<dbReference type="RefSeq" id="WP_021939879.1">
    <property type="nucleotide sequence ID" value="NZ_CP072227.1"/>
</dbReference>
<dbReference type="KEGG" id="beg:INE88_00273"/>
<reference evidence="3" key="1">
    <citation type="journal article" date="2021" name="PLoS Genet.">
        <title>Mobile Type VI secretion system loci of the gut Bacteroidales display extensive intra-ecosystem transfer, multi-species spread and geographical clustering.</title>
        <authorList>
            <person name="Garcia-Bayona L."/>
            <person name="Coyne M.J."/>
            <person name="Comstock L.E."/>
        </authorList>
    </citation>
    <scope>NUCLEOTIDE SEQUENCE</scope>
    <source>
        <strain evidence="3">CL11T00C20</strain>
    </source>
</reference>
<sequence>MNKILFDLTATQPAHGVKRHGGGKYGEIILRRILERRLPVACYYDGNRWINPLIKDAVGDELYDINSAQLSEILHETGSMLIYSPLPNMPLFKFDECKIIGTIHGLRRLETPADPYCFLYKNLSWKDLGIFFYKYLVPLTFKKQLCKYYLQEWNNSKFSFITVSNHTACAIKAYFPSFKDRKVPVFYSPSTSSDKELSLKYTDKYFLLVSGNRFEKNNLRAIKALDMLFQGGYLKGYKVRIAGAKSSKIFRYKIKCKENFEFFDYLEDADLEQLYHDAYCLIYPSLNEGFGYPPLEAMHYGVPVLASAFASITEICEGASIYFNPFSIEEIAARILYICNMDVHREYAKRGVNQFNKVATKQKVDLDALIDYLYKEAETD</sequence>